<dbReference type="STRING" id="1797457.A2160_02940"/>
<proteinExistence type="predicted"/>
<feature type="transmembrane region" description="Helical" evidence="1">
    <location>
        <begin position="6"/>
        <end position="23"/>
    </location>
</feature>
<organism evidence="2 3">
    <name type="scientific">Candidatus Beckwithbacteria bacterium RBG_13_42_9</name>
    <dbReference type="NCBI Taxonomy" id="1797457"/>
    <lineage>
        <taxon>Bacteria</taxon>
        <taxon>Candidatus Beckwithiibacteriota</taxon>
    </lineage>
</organism>
<comment type="caution">
    <text evidence="2">The sequence shown here is derived from an EMBL/GenBank/DDBJ whole genome shotgun (WGS) entry which is preliminary data.</text>
</comment>
<sequence>MNYRLGIFLIDSILFFFLLRLWWHWPQKKATKILSVIFFLTAPMIAKDFFYEGIDLAFVAPLAIAFILLSLYSQKTTLKRVIFWALFWLSFAIKFMSLPLIVPFFYLKSVSFKKELAALFLGFLIIWGVPLAIFRSSLSVSFVFYAHRTLKYASFPAYLVETVNRFTQTEVRIDQPPDFQMEGPISTKMTQIFNLIFPVSITLVILYALKQVIGKLDFKKWRLLFRQLFFLKALDLKKIDLYPFATKITLIFFLTIFLTGKIFSQPFHIWILPLLTIYPFKNVKQQLTFMLLVVWLLIIDTTPWIRINENNIFLAPLTWKFVTYFFRFLPMFILLFLSLRLPNRIQREKA</sequence>
<reference evidence="2 3" key="1">
    <citation type="journal article" date="2016" name="Nat. Commun.">
        <title>Thousands of microbial genomes shed light on interconnected biogeochemical processes in an aquifer system.</title>
        <authorList>
            <person name="Anantharaman K."/>
            <person name="Brown C.T."/>
            <person name="Hug L.A."/>
            <person name="Sharon I."/>
            <person name="Castelle C.J."/>
            <person name="Probst A.J."/>
            <person name="Thomas B.C."/>
            <person name="Singh A."/>
            <person name="Wilkins M.J."/>
            <person name="Karaoz U."/>
            <person name="Brodie E.L."/>
            <person name="Williams K.H."/>
            <person name="Hubbard S.S."/>
            <person name="Banfield J.F."/>
        </authorList>
    </citation>
    <scope>NUCLEOTIDE SEQUENCE [LARGE SCALE GENOMIC DNA]</scope>
</reference>
<name>A0A1F5E7X8_9BACT</name>
<feature type="transmembrane region" description="Helical" evidence="1">
    <location>
        <begin position="287"/>
        <end position="305"/>
    </location>
</feature>
<feature type="transmembrane region" description="Helical" evidence="1">
    <location>
        <begin position="250"/>
        <end position="275"/>
    </location>
</feature>
<keyword evidence="1" id="KW-0472">Membrane</keyword>
<evidence type="ECO:0008006" key="4">
    <source>
        <dbReference type="Google" id="ProtNLM"/>
    </source>
</evidence>
<keyword evidence="1" id="KW-1133">Transmembrane helix</keyword>
<evidence type="ECO:0000313" key="2">
    <source>
        <dbReference type="EMBL" id="OGD63406.1"/>
    </source>
</evidence>
<feature type="transmembrane region" description="Helical" evidence="1">
    <location>
        <begin position="192"/>
        <end position="209"/>
    </location>
</feature>
<dbReference type="EMBL" id="MEZK01000010">
    <property type="protein sequence ID" value="OGD63406.1"/>
    <property type="molecule type" value="Genomic_DNA"/>
</dbReference>
<evidence type="ECO:0000256" key="1">
    <source>
        <dbReference type="SAM" id="Phobius"/>
    </source>
</evidence>
<feature type="transmembrane region" description="Helical" evidence="1">
    <location>
        <begin position="56"/>
        <end position="74"/>
    </location>
</feature>
<keyword evidence="1" id="KW-0812">Transmembrane</keyword>
<dbReference type="AlphaFoldDB" id="A0A1F5E7X8"/>
<evidence type="ECO:0000313" key="3">
    <source>
        <dbReference type="Proteomes" id="UP000177006"/>
    </source>
</evidence>
<feature type="transmembrane region" description="Helical" evidence="1">
    <location>
        <begin position="118"/>
        <end position="145"/>
    </location>
</feature>
<dbReference type="Proteomes" id="UP000177006">
    <property type="component" value="Unassembled WGS sequence"/>
</dbReference>
<protein>
    <recommendedName>
        <fullName evidence="4">Glycosyltransferase RgtA/B/C/D-like domain-containing protein</fullName>
    </recommendedName>
</protein>
<feature type="transmembrane region" description="Helical" evidence="1">
    <location>
        <begin position="81"/>
        <end position="106"/>
    </location>
</feature>
<gene>
    <name evidence="2" type="ORF">A2160_02940</name>
</gene>
<accession>A0A1F5E7X8</accession>
<feature type="transmembrane region" description="Helical" evidence="1">
    <location>
        <begin position="317"/>
        <end position="339"/>
    </location>
</feature>